<dbReference type="Pfam" id="PF00990">
    <property type="entry name" value="GGDEF"/>
    <property type="match status" value="1"/>
</dbReference>
<keyword evidence="4" id="KW-0418">Kinase</keyword>
<dbReference type="Gene3D" id="3.40.50.300">
    <property type="entry name" value="P-loop containing nucleotide triphosphate hydrolases"/>
    <property type="match status" value="1"/>
</dbReference>
<dbReference type="SMART" id="SM00267">
    <property type="entry name" value="GGDEF"/>
    <property type="match status" value="1"/>
</dbReference>
<feature type="domain" description="GGDEF" evidence="3">
    <location>
        <begin position="1551"/>
        <end position="1684"/>
    </location>
</feature>
<dbReference type="GO" id="GO:0005524">
    <property type="term" value="F:ATP binding"/>
    <property type="evidence" value="ECO:0007669"/>
    <property type="project" value="InterPro"/>
</dbReference>
<dbReference type="InterPro" id="IPR041664">
    <property type="entry name" value="AAA_16"/>
</dbReference>
<comment type="subcellular location">
    <subcellularLocation>
        <location evidence="1">Membrane</location>
        <topology evidence="1">Single-pass membrane protein</topology>
    </subcellularLocation>
</comment>
<dbReference type="SUPFAM" id="SSF55073">
    <property type="entry name" value="Nucleotide cyclase"/>
    <property type="match status" value="1"/>
</dbReference>
<accession>A0A2W1JMA5</accession>
<evidence type="ECO:0000313" key="5">
    <source>
        <dbReference type="Proteomes" id="UP000248857"/>
    </source>
</evidence>
<evidence type="ECO:0000259" key="2">
    <source>
        <dbReference type="PROSITE" id="PS50011"/>
    </source>
</evidence>
<dbReference type="NCBIfam" id="TIGR00254">
    <property type="entry name" value="GGDEF"/>
    <property type="match status" value="1"/>
</dbReference>
<comment type="caution">
    <text evidence="4">The sequence shown here is derived from an EMBL/GenBank/DDBJ whole genome shotgun (WGS) entry which is preliminary data.</text>
</comment>
<dbReference type="SMART" id="SM00220">
    <property type="entry name" value="S_TKc"/>
    <property type="match status" value="1"/>
</dbReference>
<organism evidence="4 5">
    <name type="scientific">Acaryochloris thomasi RCC1774</name>
    <dbReference type="NCBI Taxonomy" id="1764569"/>
    <lineage>
        <taxon>Bacteria</taxon>
        <taxon>Bacillati</taxon>
        <taxon>Cyanobacteriota</taxon>
        <taxon>Cyanophyceae</taxon>
        <taxon>Acaryochloridales</taxon>
        <taxon>Acaryochloridaceae</taxon>
        <taxon>Acaryochloris</taxon>
        <taxon>Acaryochloris thomasi</taxon>
    </lineage>
</organism>
<dbReference type="Pfam" id="PF00069">
    <property type="entry name" value="Pkinase"/>
    <property type="match status" value="1"/>
</dbReference>
<sequence length="1692" mass="189276">MSNSRIESTPLMALSIEGYQCLEKIYDSCKTLVYRGVCSVDHQSVIIKVPKKNRPTETEIIRFRNQYSLVHSLIHPGIVKLYRLDLQQNSCVLIMEDFGAMSLQDHLENRGSLLPLPEFYAIALQIVEALIELHEHCIIHKDLKPQNVLINPQTGVVKLSDFCIASRLPKEVPQLESPTTLEGTPAYMSPEQTGRMNRGIDYRTDLYSLGILFFNLLTGKLPFHADRLMGWIHCHIAQRPPRLDSLNSDVPPMLSAMVEKLLSKDAEDRYQSALGLKHDLQRCQQDSTATFPLGRQDCHNQFVIPEQLYGRESEVNTLLTAFDRVTHQQKEMVWVAGSSGVGKTALVHEVQKSIVRGQGYFIEGKFALRSQSQPFSAFISALRNFVKQILTEDEAVLQQWKVQLLSAVGQHGQLLIDVIPELEQILGAQPSVPAVSGTAAQNRFNHVLQELIRAFAQAEHPLVVFIDNLQWADPASLDLFERLMTDSQIESLLLIGAYRDHEVDADHPLLSVVDHLEAVGVQSRNIDLLPLDLPTLNIWVAAALHCQPVRVLPLTQCIFQHTRGNPFFSAQFLQALVTEGLIHRSSMGSWQYDLQRVASLELSQNAVGFVVQRLHRLPKMTQRILHFAACIGNRFDLKTLALVCECSEAGVASHLNQALHEGLIVPLSEMYKLYYLRDDQDQQWSFPSHSVLCYQFLHNSVQQAAYALIPEQQQAAIHLRMGRLLRREYPQAEIALTQVVTHLNQGASLISSISEKLQLIQLNLEAGVEAKEAIDAPTALRYFNTGIKLLPKQSWQTHYDLTLQIFTEAVEAAYLCAQYDELEQLADQILGNAVTDLDALKVHEARILAYAAQNKPLAAIQVALVFLQRLGISFPDTPEMGDITAGLQKTAALVDTVGTENFKVLPMMDDPVQLAKMLILSRVWPTAYIAGSPLVPLIVFELLQLTVTQGRSPFSAFAAVTYGLILCGMTGEIETGYNFGELALELQARDGHPEFEPIILGLMTVFVRHFRDSLQSTLGPLRQTYQVALSVGNVEYAAYAAHHYGEHAFFAGQELNQLLLDVEQHGDAISTHQQLTVLCYNDMLRQMILNLLGQNRTPWQLEGSAYDQTVLLPHHQQTKDILALFYLDFKAMILAYLFQRKELALACALRAEPYIAHMTGMLDVPIFYFYDSLIHLAHYPDAADARQTQILIKVAANQAHLEKYAKHAPTNYRHRLELVIAERYRVLQEPLLAMDHFELALTYAQDGHYIQDVALANELVAQLHCTENNIAVSQAYLAAASDSYQQWGAQAKAEALAQMYPQRSASSLPFSTVGSDSTLNAVGTFSATIQDPVTAADTGGVGSLLHAVESLNGEQSRDALLLSLLGHAVQQTHADVGQLLLPQQTGWMTTVLHQNGSTHLLQQPTPLPEALLQYVERTQTALVLDDVSTSIFAISPYIKQHQPRSILCVPILQRTELTGLLYLENRQAIYAFHEHQTEALKLLTAHAAVVMETLQLRQSYQGYSLQLEQAQSEVLKLHGQVLAGIHHDSLTGLLSRAWLMDRLPQVIGAGHQIAILLIDINNFNVVNHQFGYQAGDQLLQTVAHCLRSCLRQQDRIVRWGGDQFAIVLENLQWRDEPMGLAERIQTLFASPLKTDLQQQSVNVTIGILCDVDKYKQTDEVLKDLWSVLIQAKANHEDGYVVHMPIQQDGATA</sequence>
<dbReference type="InterPro" id="IPR000160">
    <property type="entry name" value="GGDEF_dom"/>
</dbReference>
<dbReference type="InterPro" id="IPR029787">
    <property type="entry name" value="Nucleotide_cyclase"/>
</dbReference>
<dbReference type="InterPro" id="IPR000719">
    <property type="entry name" value="Prot_kinase_dom"/>
</dbReference>
<dbReference type="SUPFAM" id="SSF55781">
    <property type="entry name" value="GAF domain-like"/>
    <property type="match status" value="1"/>
</dbReference>
<dbReference type="PANTHER" id="PTHR43642:SF1">
    <property type="entry name" value="HYBRID SIGNAL TRANSDUCTION HISTIDINE KINASE G"/>
    <property type="match status" value="1"/>
</dbReference>
<dbReference type="PANTHER" id="PTHR43642">
    <property type="entry name" value="HYBRID SIGNAL TRANSDUCTION HISTIDINE KINASE G"/>
    <property type="match status" value="1"/>
</dbReference>
<evidence type="ECO:0000256" key="1">
    <source>
        <dbReference type="ARBA" id="ARBA00004167"/>
    </source>
</evidence>
<dbReference type="SUPFAM" id="SSF56112">
    <property type="entry name" value="Protein kinase-like (PK-like)"/>
    <property type="match status" value="1"/>
</dbReference>
<dbReference type="Gene3D" id="1.10.510.10">
    <property type="entry name" value="Transferase(Phosphotransferase) domain 1"/>
    <property type="match status" value="1"/>
</dbReference>
<reference evidence="4 5" key="1">
    <citation type="journal article" date="2018" name="Sci. Rep.">
        <title>A novel species of the marine cyanobacterium Acaryochloris with a unique pigment content and lifestyle.</title>
        <authorList>
            <person name="Partensky F."/>
            <person name="Six C."/>
            <person name="Ratin M."/>
            <person name="Garczarek L."/>
            <person name="Vaulot D."/>
            <person name="Probert I."/>
            <person name="Calteau A."/>
            <person name="Gourvil P."/>
            <person name="Marie D."/>
            <person name="Grebert T."/>
            <person name="Bouchier C."/>
            <person name="Le Panse S."/>
            <person name="Gachenot M."/>
            <person name="Rodriguez F."/>
            <person name="Garrido J.L."/>
        </authorList>
    </citation>
    <scope>NUCLEOTIDE SEQUENCE [LARGE SCALE GENOMIC DNA]</scope>
    <source>
        <strain evidence="4 5">RCC1774</strain>
    </source>
</reference>
<dbReference type="InterPro" id="IPR027417">
    <property type="entry name" value="P-loop_NTPase"/>
</dbReference>
<dbReference type="EMBL" id="PQWO01000002">
    <property type="protein sequence ID" value="PZD74448.1"/>
    <property type="molecule type" value="Genomic_DNA"/>
</dbReference>
<evidence type="ECO:0000259" key="3">
    <source>
        <dbReference type="PROSITE" id="PS50887"/>
    </source>
</evidence>
<dbReference type="GO" id="GO:0016020">
    <property type="term" value="C:membrane"/>
    <property type="evidence" value="ECO:0007669"/>
    <property type="project" value="UniProtKB-SubCell"/>
</dbReference>
<dbReference type="SUPFAM" id="SSF52540">
    <property type="entry name" value="P-loop containing nucleoside triphosphate hydrolases"/>
    <property type="match status" value="1"/>
</dbReference>
<gene>
    <name evidence="4" type="primary">prkC_1</name>
    <name evidence="4" type="ORF">C1752_01104</name>
</gene>
<dbReference type="InterPro" id="IPR053159">
    <property type="entry name" value="Hybrid_Histidine_Kinase"/>
</dbReference>
<feature type="domain" description="Protein kinase" evidence="2">
    <location>
        <begin position="19"/>
        <end position="281"/>
    </location>
</feature>
<dbReference type="InterPro" id="IPR043128">
    <property type="entry name" value="Rev_trsase/Diguanyl_cyclase"/>
</dbReference>
<dbReference type="EC" id="2.7.11.1" evidence="4"/>
<proteinExistence type="predicted"/>
<protein>
    <submittedName>
        <fullName evidence="4">Serine/threonine-protein kinase PrkC</fullName>
        <ecNumber evidence="4">2.7.11.1</ecNumber>
    </submittedName>
</protein>
<dbReference type="PROSITE" id="PS50887">
    <property type="entry name" value="GGDEF"/>
    <property type="match status" value="1"/>
</dbReference>
<dbReference type="SMART" id="SM00065">
    <property type="entry name" value="GAF"/>
    <property type="match status" value="1"/>
</dbReference>
<dbReference type="PROSITE" id="PS50011">
    <property type="entry name" value="PROTEIN_KINASE_DOM"/>
    <property type="match status" value="1"/>
</dbReference>
<dbReference type="Pfam" id="PF01590">
    <property type="entry name" value="GAF"/>
    <property type="match status" value="1"/>
</dbReference>
<dbReference type="Proteomes" id="UP000248857">
    <property type="component" value="Unassembled WGS sequence"/>
</dbReference>
<dbReference type="InterPro" id="IPR011009">
    <property type="entry name" value="Kinase-like_dom_sf"/>
</dbReference>
<name>A0A2W1JMA5_9CYAN</name>
<keyword evidence="4" id="KW-0808">Transferase</keyword>
<dbReference type="CDD" id="cd01949">
    <property type="entry name" value="GGDEF"/>
    <property type="match status" value="1"/>
</dbReference>
<dbReference type="GO" id="GO:0004674">
    <property type="term" value="F:protein serine/threonine kinase activity"/>
    <property type="evidence" value="ECO:0007669"/>
    <property type="project" value="UniProtKB-EC"/>
</dbReference>
<dbReference type="Pfam" id="PF13191">
    <property type="entry name" value="AAA_16"/>
    <property type="match status" value="1"/>
</dbReference>
<keyword evidence="5" id="KW-1185">Reference proteome</keyword>
<dbReference type="InterPro" id="IPR003018">
    <property type="entry name" value="GAF"/>
</dbReference>
<dbReference type="Gene3D" id="3.30.450.40">
    <property type="match status" value="1"/>
</dbReference>
<dbReference type="CDD" id="cd14014">
    <property type="entry name" value="STKc_PknB_like"/>
    <property type="match status" value="1"/>
</dbReference>
<dbReference type="Gene3D" id="3.30.70.270">
    <property type="match status" value="1"/>
</dbReference>
<dbReference type="PROSITE" id="PS00108">
    <property type="entry name" value="PROTEIN_KINASE_ST"/>
    <property type="match status" value="1"/>
</dbReference>
<evidence type="ECO:0000313" key="4">
    <source>
        <dbReference type="EMBL" id="PZD74448.1"/>
    </source>
</evidence>
<dbReference type="InterPro" id="IPR008271">
    <property type="entry name" value="Ser/Thr_kinase_AS"/>
</dbReference>
<dbReference type="InterPro" id="IPR029016">
    <property type="entry name" value="GAF-like_dom_sf"/>
</dbReference>
<dbReference type="Gene3D" id="3.30.200.20">
    <property type="entry name" value="Phosphorylase Kinase, domain 1"/>
    <property type="match status" value="1"/>
</dbReference>